<gene>
    <name evidence="7" type="ORF">KR093_011057</name>
</gene>
<keyword evidence="3 6" id="KW-0812">Transmembrane</keyword>
<reference evidence="7" key="1">
    <citation type="journal article" date="2021" name="Mol. Ecol. Resour.">
        <title>Phylogenomic analyses of the genus Drosophila reveals genomic signals of climate adaptation.</title>
        <authorList>
            <person name="Li F."/>
            <person name="Rane R.V."/>
            <person name="Luria V."/>
            <person name="Xiong Z."/>
            <person name="Chen J."/>
            <person name="Li Z."/>
            <person name="Catullo R.A."/>
            <person name="Griffin P.C."/>
            <person name="Schiffer M."/>
            <person name="Pearce S."/>
            <person name="Lee S.F."/>
            <person name="McElroy K."/>
            <person name="Stocker A."/>
            <person name="Shirriffs J."/>
            <person name="Cockerell F."/>
            <person name="Coppin C."/>
            <person name="Sgro C.M."/>
            <person name="Karger A."/>
            <person name="Cain J.W."/>
            <person name="Weber J.A."/>
            <person name="Santpere G."/>
            <person name="Kirschner M.W."/>
            <person name="Hoffmann A.A."/>
            <person name="Oakeshott J.G."/>
            <person name="Zhang G."/>
        </authorList>
    </citation>
    <scope>NUCLEOTIDE SEQUENCE</scope>
    <source>
        <strain evidence="7">BGI-SZ-2011g</strain>
    </source>
</reference>
<evidence type="ECO:0000256" key="5">
    <source>
        <dbReference type="ARBA" id="ARBA00023136"/>
    </source>
</evidence>
<feature type="transmembrane region" description="Helical" evidence="6">
    <location>
        <begin position="205"/>
        <end position="225"/>
    </location>
</feature>
<dbReference type="GO" id="GO:0015137">
    <property type="term" value="F:citrate transmembrane transporter activity"/>
    <property type="evidence" value="ECO:0007669"/>
    <property type="project" value="TreeGrafter"/>
</dbReference>
<dbReference type="InterPro" id="IPR001898">
    <property type="entry name" value="SLC13A/DASS"/>
</dbReference>
<feature type="transmembrane region" description="Helical" evidence="6">
    <location>
        <begin position="305"/>
        <end position="326"/>
    </location>
</feature>
<dbReference type="PANTHER" id="PTHR10283:SF82">
    <property type="entry name" value="SOLUTE CARRIER FAMILY 13 MEMBER 2"/>
    <property type="match status" value="1"/>
</dbReference>
<feature type="non-terminal residue" evidence="7">
    <location>
        <position position="1"/>
    </location>
</feature>
<dbReference type="PANTHER" id="PTHR10283">
    <property type="entry name" value="SOLUTE CARRIER FAMILY 13 MEMBER"/>
    <property type="match status" value="1"/>
</dbReference>
<comment type="caution">
    <text evidence="7">The sequence shown here is derived from an EMBL/GenBank/DDBJ whole genome shotgun (WGS) entry which is preliminary data.</text>
</comment>
<dbReference type="GO" id="GO:0015141">
    <property type="term" value="F:succinate transmembrane transporter activity"/>
    <property type="evidence" value="ECO:0007669"/>
    <property type="project" value="TreeGrafter"/>
</dbReference>
<dbReference type="AlphaFoldDB" id="A0AAD4PN51"/>
<comment type="subcellular location">
    <subcellularLocation>
        <location evidence="1">Membrane</location>
        <topology evidence="1">Multi-pass membrane protein</topology>
    </subcellularLocation>
</comment>
<evidence type="ECO:0000313" key="8">
    <source>
        <dbReference type="Proteomes" id="UP001200034"/>
    </source>
</evidence>
<evidence type="ECO:0000313" key="7">
    <source>
        <dbReference type="EMBL" id="KAH8378375.1"/>
    </source>
</evidence>
<feature type="transmembrane region" description="Helical" evidence="6">
    <location>
        <begin position="26"/>
        <end position="45"/>
    </location>
</feature>
<evidence type="ECO:0000256" key="3">
    <source>
        <dbReference type="ARBA" id="ARBA00022692"/>
    </source>
</evidence>
<organism evidence="7 8">
    <name type="scientific">Drosophila rubida</name>
    <dbReference type="NCBI Taxonomy" id="30044"/>
    <lineage>
        <taxon>Eukaryota</taxon>
        <taxon>Metazoa</taxon>
        <taxon>Ecdysozoa</taxon>
        <taxon>Arthropoda</taxon>
        <taxon>Hexapoda</taxon>
        <taxon>Insecta</taxon>
        <taxon>Pterygota</taxon>
        <taxon>Neoptera</taxon>
        <taxon>Endopterygota</taxon>
        <taxon>Diptera</taxon>
        <taxon>Brachycera</taxon>
        <taxon>Muscomorpha</taxon>
        <taxon>Ephydroidea</taxon>
        <taxon>Drosophilidae</taxon>
        <taxon>Drosophila</taxon>
    </lineage>
</organism>
<evidence type="ECO:0000256" key="2">
    <source>
        <dbReference type="ARBA" id="ARBA00006772"/>
    </source>
</evidence>
<evidence type="ECO:0000256" key="6">
    <source>
        <dbReference type="SAM" id="Phobius"/>
    </source>
</evidence>
<comment type="similarity">
    <text evidence="2">Belongs to the SLC13A/DASS transporter (TC 2.A.47) family. NADC subfamily.</text>
</comment>
<dbReference type="GO" id="GO:0005886">
    <property type="term" value="C:plasma membrane"/>
    <property type="evidence" value="ECO:0007669"/>
    <property type="project" value="TreeGrafter"/>
</dbReference>
<keyword evidence="5 6" id="KW-0472">Membrane</keyword>
<evidence type="ECO:0000256" key="4">
    <source>
        <dbReference type="ARBA" id="ARBA00022989"/>
    </source>
</evidence>
<accession>A0AAD4PN51</accession>
<feature type="transmembrane region" description="Helical" evidence="6">
    <location>
        <begin position="57"/>
        <end position="82"/>
    </location>
</feature>
<keyword evidence="4 6" id="KW-1133">Transmembrane helix</keyword>
<name>A0AAD4PN51_9MUSC</name>
<dbReference type="Proteomes" id="UP001200034">
    <property type="component" value="Unassembled WGS sequence"/>
</dbReference>
<feature type="transmembrane region" description="Helical" evidence="6">
    <location>
        <begin position="394"/>
        <end position="411"/>
    </location>
</feature>
<feature type="non-terminal residue" evidence="7">
    <location>
        <position position="503"/>
    </location>
</feature>
<proteinExistence type="inferred from homology"/>
<sequence>AFSEEDYKPGQLPYPEQNERNKFCAFHYKGALIVLIPLIFSPILLGPEVQAYRMIYLTICIYLYYVFNVMAQGAIAFLYIVFIPICGITKSKSLCTAHYSDLIFEAYGSIFIGLAMEASKLHERLAMIAIGVVGSNLRVLQIVFFIITCILSILTEGTFIAAIAMKVLMAVVAEYNTVGIEQLQAQTLCQLFLSLFELSRPPYPSWPVVGLYLSVCYAASIGAMISPIQNPNSIILTIFKIHGFDIALVLLLAFFVGIISAIIWIQIVFLGLFGGPMKETIKAASDGKDTMTKAMTDKKTAMGKWSLHAKLVIILILITMVALTFRRPQFIDGWDDEIHLANCGASVAVIATSVLFFAIPANYFFCRYYMCREPEKTGTAPSLVGWKLVNANTPWAHIFMLGSGHGFAVGLRDSKLQQMIQEMFVRKKLDTGYSLFLGSLVGTAFTTFGPGTALARMTLMPMGTGSVGIPYALALHNQFLLPCSSAANTIVAGWGNLRPFQFV</sequence>
<feature type="transmembrane region" description="Helical" evidence="6">
    <location>
        <begin position="432"/>
        <end position="459"/>
    </location>
</feature>
<dbReference type="Pfam" id="PF00939">
    <property type="entry name" value="Na_sulph_symp"/>
    <property type="match status" value="1"/>
</dbReference>
<feature type="transmembrane region" description="Helical" evidence="6">
    <location>
        <begin position="246"/>
        <end position="273"/>
    </location>
</feature>
<dbReference type="EMBL" id="JAJJHW010001127">
    <property type="protein sequence ID" value="KAH8378375.1"/>
    <property type="molecule type" value="Genomic_DNA"/>
</dbReference>
<feature type="transmembrane region" description="Helical" evidence="6">
    <location>
        <begin position="139"/>
        <end position="165"/>
    </location>
</feature>
<keyword evidence="8" id="KW-1185">Reference proteome</keyword>
<protein>
    <submittedName>
        <fullName evidence="7">Uncharacterized protein</fullName>
    </submittedName>
</protein>
<feature type="transmembrane region" description="Helical" evidence="6">
    <location>
        <begin position="338"/>
        <end position="359"/>
    </location>
</feature>
<evidence type="ECO:0000256" key="1">
    <source>
        <dbReference type="ARBA" id="ARBA00004141"/>
    </source>
</evidence>